<keyword evidence="10" id="KW-1185">Reference proteome</keyword>
<dbReference type="InterPro" id="IPR036961">
    <property type="entry name" value="Kinesin_motor_dom_sf"/>
</dbReference>
<evidence type="ECO:0000256" key="4">
    <source>
        <dbReference type="ARBA" id="ARBA00023175"/>
    </source>
</evidence>
<dbReference type="GO" id="GO:0007015">
    <property type="term" value="P:actin filament organization"/>
    <property type="evidence" value="ECO:0007669"/>
    <property type="project" value="TreeGrafter"/>
</dbReference>
<dbReference type="CDD" id="cd01386">
    <property type="entry name" value="MYSc_Myo18"/>
    <property type="match status" value="1"/>
</dbReference>
<dbReference type="GO" id="GO:0005737">
    <property type="term" value="C:cytoplasm"/>
    <property type="evidence" value="ECO:0007669"/>
    <property type="project" value="TreeGrafter"/>
</dbReference>
<dbReference type="EMBL" id="JACSEA010000004">
    <property type="protein sequence ID" value="KAF7402626.1"/>
    <property type="molecule type" value="Genomic_DNA"/>
</dbReference>
<dbReference type="Pfam" id="PF00063">
    <property type="entry name" value="Myosin_head"/>
    <property type="match status" value="2"/>
</dbReference>
<evidence type="ECO:0000256" key="2">
    <source>
        <dbReference type="ARBA" id="ARBA00022840"/>
    </source>
</evidence>
<dbReference type="AlphaFoldDB" id="A0A834KBB8"/>
<comment type="caution">
    <text evidence="9">The sequence shown here is derived from an EMBL/GenBank/DDBJ whole genome shotgun (WGS) entry which is preliminary data.</text>
</comment>
<keyword evidence="1 6" id="KW-0547">Nucleotide-binding</keyword>
<keyword evidence="3 6" id="KW-0518">Myosin</keyword>
<dbReference type="GO" id="GO:0016020">
    <property type="term" value="C:membrane"/>
    <property type="evidence" value="ECO:0007669"/>
    <property type="project" value="TreeGrafter"/>
</dbReference>
<feature type="region of interest" description="Disordered" evidence="7">
    <location>
        <begin position="255"/>
        <end position="274"/>
    </location>
</feature>
<dbReference type="GO" id="GO:0051015">
    <property type="term" value="F:actin filament binding"/>
    <property type="evidence" value="ECO:0007669"/>
    <property type="project" value="TreeGrafter"/>
</dbReference>
<dbReference type="FunFam" id="3.40.850.10:FF:000020">
    <property type="entry name" value="unconventional myosin-XVIIIa isoform X1"/>
    <property type="match status" value="1"/>
</dbReference>
<dbReference type="Gene3D" id="1.10.10.820">
    <property type="match status" value="1"/>
</dbReference>
<gene>
    <name evidence="9" type="ORF">HZH66_004893</name>
</gene>
<dbReference type="InterPro" id="IPR036064">
    <property type="entry name" value="MYSc_Myo18"/>
</dbReference>
<feature type="region of interest" description="Disordered" evidence="7">
    <location>
        <begin position="53"/>
        <end position="87"/>
    </location>
</feature>
<dbReference type="InterPro" id="IPR001609">
    <property type="entry name" value="Myosin_head_motor_dom-like"/>
</dbReference>
<feature type="region of interest" description="Disordered" evidence="7">
    <location>
        <begin position="762"/>
        <end position="786"/>
    </location>
</feature>
<evidence type="ECO:0000256" key="7">
    <source>
        <dbReference type="SAM" id="MobiDB-lite"/>
    </source>
</evidence>
<evidence type="ECO:0000313" key="10">
    <source>
        <dbReference type="Proteomes" id="UP000614350"/>
    </source>
</evidence>
<dbReference type="GO" id="GO:0016459">
    <property type="term" value="C:myosin complex"/>
    <property type="evidence" value="ECO:0007669"/>
    <property type="project" value="UniProtKB-KW"/>
</dbReference>
<comment type="caution">
    <text evidence="6">Lacks conserved residue(s) required for the propagation of feature annotation.</text>
</comment>
<accession>A0A834KBB8</accession>
<dbReference type="PANTHER" id="PTHR13140">
    <property type="entry name" value="MYOSIN"/>
    <property type="match status" value="1"/>
</dbReference>
<dbReference type="Gene3D" id="3.40.850.10">
    <property type="entry name" value="Kinesin motor domain"/>
    <property type="match status" value="1"/>
</dbReference>
<evidence type="ECO:0000313" key="9">
    <source>
        <dbReference type="EMBL" id="KAF7402626.1"/>
    </source>
</evidence>
<organism evidence="9 10">
    <name type="scientific">Vespula vulgaris</name>
    <name type="common">Yellow jacket</name>
    <name type="synonym">Wasp</name>
    <dbReference type="NCBI Taxonomy" id="7454"/>
    <lineage>
        <taxon>Eukaryota</taxon>
        <taxon>Metazoa</taxon>
        <taxon>Ecdysozoa</taxon>
        <taxon>Arthropoda</taxon>
        <taxon>Hexapoda</taxon>
        <taxon>Insecta</taxon>
        <taxon>Pterygota</taxon>
        <taxon>Neoptera</taxon>
        <taxon>Endopterygota</taxon>
        <taxon>Hymenoptera</taxon>
        <taxon>Apocrita</taxon>
        <taxon>Aculeata</taxon>
        <taxon>Vespoidea</taxon>
        <taxon>Vespidae</taxon>
        <taxon>Vespinae</taxon>
        <taxon>Vespula</taxon>
    </lineage>
</organism>
<feature type="domain" description="Myosin motor" evidence="8">
    <location>
        <begin position="450"/>
        <end position="1220"/>
    </location>
</feature>
<evidence type="ECO:0000256" key="3">
    <source>
        <dbReference type="ARBA" id="ARBA00023123"/>
    </source>
</evidence>
<dbReference type="GO" id="GO:0005524">
    <property type="term" value="F:ATP binding"/>
    <property type="evidence" value="ECO:0007669"/>
    <property type="project" value="UniProtKB-UniRule"/>
</dbReference>
<feature type="region of interest" description="Disordered" evidence="7">
    <location>
        <begin position="104"/>
        <end position="145"/>
    </location>
</feature>
<evidence type="ECO:0000256" key="5">
    <source>
        <dbReference type="ARBA" id="ARBA00023203"/>
    </source>
</evidence>
<comment type="similarity">
    <text evidence="6">Belongs to the TRAFAC class myosin-kinesin ATPase superfamily. Myosin family.</text>
</comment>
<evidence type="ECO:0000259" key="8">
    <source>
        <dbReference type="PROSITE" id="PS51456"/>
    </source>
</evidence>
<keyword evidence="5 6" id="KW-0009">Actin-binding</keyword>
<feature type="compositionally biased region" description="Polar residues" evidence="7">
    <location>
        <begin position="104"/>
        <end position="137"/>
    </location>
</feature>
<reference evidence="9" key="1">
    <citation type="journal article" date="2020" name="G3 (Bethesda)">
        <title>High-Quality Assemblies for Three Invasive Social Wasps from the &lt;i&gt;Vespula&lt;/i&gt; Genus.</title>
        <authorList>
            <person name="Harrop T.W.R."/>
            <person name="Guhlin J."/>
            <person name="McLaughlin G.M."/>
            <person name="Permina E."/>
            <person name="Stockwell P."/>
            <person name="Gilligan J."/>
            <person name="Le Lec M.F."/>
            <person name="Gruber M.A.M."/>
            <person name="Quinn O."/>
            <person name="Lovegrove M."/>
            <person name="Duncan E.J."/>
            <person name="Remnant E.J."/>
            <person name="Van Eeckhoven J."/>
            <person name="Graham B."/>
            <person name="Knapp R.A."/>
            <person name="Langford K.W."/>
            <person name="Kronenberg Z."/>
            <person name="Press M.O."/>
            <person name="Eacker S.M."/>
            <person name="Wilson-Rankin E.E."/>
            <person name="Purcell J."/>
            <person name="Lester P.J."/>
            <person name="Dearden P.K."/>
        </authorList>
    </citation>
    <scope>NUCLEOTIDE SEQUENCE</scope>
    <source>
        <strain evidence="9">Marl-1</strain>
    </source>
</reference>
<dbReference type="PANTHER" id="PTHR13140:SF706">
    <property type="entry name" value="DILUTE CLASS UNCONVENTIONAL MYOSIN, ISOFORM C"/>
    <property type="match status" value="1"/>
</dbReference>
<keyword evidence="4 6" id="KW-0505">Motor protein</keyword>
<dbReference type="SUPFAM" id="SSF52540">
    <property type="entry name" value="P-loop containing nucleoside triphosphate hydrolases"/>
    <property type="match status" value="1"/>
</dbReference>
<name>A0A834KBB8_VESVU</name>
<feature type="compositionally biased region" description="Basic and acidic residues" evidence="7">
    <location>
        <begin position="53"/>
        <end position="63"/>
    </location>
</feature>
<dbReference type="GO" id="GO:0000146">
    <property type="term" value="F:microfilament motor activity"/>
    <property type="evidence" value="ECO:0007669"/>
    <property type="project" value="TreeGrafter"/>
</dbReference>
<protein>
    <recommendedName>
        <fullName evidence="8">Myosin motor domain-containing protein</fullName>
    </recommendedName>
</protein>
<dbReference type="PRINTS" id="PR00193">
    <property type="entry name" value="MYOSINHEAVY"/>
</dbReference>
<feature type="compositionally biased region" description="Low complexity" evidence="7">
    <location>
        <begin position="78"/>
        <end position="87"/>
    </location>
</feature>
<dbReference type="Gene3D" id="1.20.58.530">
    <property type="match status" value="1"/>
</dbReference>
<keyword evidence="2 6" id="KW-0067">ATP-binding</keyword>
<proteinExistence type="inferred from homology"/>
<evidence type="ECO:0000256" key="1">
    <source>
        <dbReference type="ARBA" id="ARBA00022741"/>
    </source>
</evidence>
<dbReference type="Gene3D" id="1.20.120.720">
    <property type="entry name" value="Myosin VI head, motor domain, U50 subdomain"/>
    <property type="match status" value="1"/>
</dbReference>
<dbReference type="SMART" id="SM00242">
    <property type="entry name" value="MYSc"/>
    <property type="match status" value="1"/>
</dbReference>
<feature type="binding site" evidence="6">
    <location>
        <begin position="543"/>
        <end position="550"/>
    </location>
    <ligand>
        <name>ATP</name>
        <dbReference type="ChEBI" id="CHEBI:30616"/>
    </ligand>
</feature>
<dbReference type="PROSITE" id="PS51456">
    <property type="entry name" value="MYOSIN_MOTOR"/>
    <property type="match status" value="1"/>
</dbReference>
<dbReference type="Gene3D" id="6.20.240.20">
    <property type="match status" value="1"/>
</dbReference>
<feature type="compositionally biased region" description="Basic and acidic residues" evidence="7">
    <location>
        <begin position="256"/>
        <end position="274"/>
    </location>
</feature>
<dbReference type="InterPro" id="IPR027417">
    <property type="entry name" value="P-loop_NTPase"/>
</dbReference>
<evidence type="ECO:0000256" key="6">
    <source>
        <dbReference type="PROSITE-ProRule" id="PRU00782"/>
    </source>
</evidence>
<sequence>MPRRNEDEVDKDDSPLRAHYVLHRSCRGKAHASGIAKQTNNRRMILPHPEKVTERTNKAREELTTNPRNGFLQKHSRNSTSSWDCSDSDSMNSLEVVQNRIPNSNKNSTKIIPKNRTFSQGSSTHSSCLSRNTIGSSSKKKRESWADTLRGGLVDDKIRRMEEGWDDSNIIEMPKERKWRRITAEIEQKLPNGAEIFGLRGGSNTTAKNRINHSTKKLLKRNRGSVVQRPTKPIYDVVEWEELLEMALAKKMARGGRREYRKENGKKGSEERRETEDCLKRLEVLLQNRMTPLNVEDYNITETPSAFTDPIKMKLTGRNQSRIQTQKQSEHIIRSNFIMKVPKLVVLLRDLILILEDDGDRSILADRCACGCNVSSRGRSARSEEHLAQEQAWLTSERIWLLHRAGFTPAMRCGSADPDTGKLRICLTTSGEELLVDEEDVEKANPPQFDKAEELSQLRFLNESSVLHILRQRYASNLIHTYAGDSMLVINPVAPLAIYSEKVAHMFRGCKSEDMPPHIYAMAQSAYRGMLATRRDHSLVFLGRSGAGKTTNFKHALHYLVLAAGTVNKILTIEKLNALFTVLEAFGNSRTHMNSNATRFTQLFSLDFDQSGQIASASLQVLLLEKSRIGRRANGDPTFHAIYRLLAGAEGALRKELHLTNLVAENNQFVTPLQKHEDKQRAMVEFNRIVAAFRILGVSETDEKVIWLVLAGIYHLSCASAVKAGTTSQSRWQFARVECAEKAANLLGTSVEELSRIVFSSNGGGAGTPNTPRPALRTPSPTEQSKDVTGLDALEGLLIGLYSEVFHCVAALINKSISSSVHTVSSLLLCDSPGFQNPASCGRQTGACFEDLCHNYLQERLQLLFHHTTLVAPKDRYVQEAIDVDYEDDYDEDGVGSPQGLVSLLDRGSSQSATMLRTSQSDLSGSRQMERKGLLWLLDEETVCPGGSDETFLDRLFSYYGDRDHQMLLRKAPGNNQFVLQHLLGTNPVLYTATGWLKATRENSVAKSAIAILQESSREDVSMLFVSARGAGVSGALCGSMPGLEGSQSLRRASSIRRTFTAVKRKNVCLQVKFTVDGLIETLRRTRLKFIHCLLPQHNAGCTDNKSLLSVKSNQNEDSVINVPLLRSQIRGSQIIDAVRLHKVGFPKYMALGEFRRRFALLSSDVNARPGSPVADERRAVEDMLLTVDIDPASYRVGQSQGITTKSFPNYLKTLGLLMYIYAKIEKVVILKTAVIAKNVL</sequence>
<dbReference type="Proteomes" id="UP000614350">
    <property type="component" value="Unassembled WGS sequence"/>
</dbReference>